<dbReference type="AlphaFoldDB" id="A0A1A8WQP0"/>
<feature type="non-terminal residue" evidence="3">
    <location>
        <position position="1"/>
    </location>
</feature>
<protein>
    <submittedName>
        <fullName evidence="3">STP1 protein</fullName>
    </submittedName>
</protein>
<feature type="domain" description="FHA" evidence="2">
    <location>
        <begin position="625"/>
        <end position="683"/>
    </location>
</feature>
<dbReference type="PROSITE" id="PS50006">
    <property type="entry name" value="FHA_DOMAIN"/>
    <property type="match status" value="1"/>
</dbReference>
<feature type="compositionally biased region" description="Polar residues" evidence="1">
    <location>
        <begin position="180"/>
        <end position="189"/>
    </location>
</feature>
<evidence type="ECO:0000259" key="2">
    <source>
        <dbReference type="PROSITE" id="PS50006"/>
    </source>
</evidence>
<dbReference type="InterPro" id="IPR000253">
    <property type="entry name" value="FHA_dom"/>
</dbReference>
<dbReference type="Proteomes" id="UP000078597">
    <property type="component" value="Unassembled WGS sequence"/>
</dbReference>
<feature type="compositionally biased region" description="Basic and acidic residues" evidence="1">
    <location>
        <begin position="136"/>
        <end position="150"/>
    </location>
</feature>
<evidence type="ECO:0000256" key="1">
    <source>
        <dbReference type="SAM" id="MobiDB-lite"/>
    </source>
</evidence>
<gene>
    <name evidence="3" type="ORF">PMALA_043920</name>
</gene>
<organism evidence="3 4">
    <name type="scientific">Plasmodium malariae</name>
    <dbReference type="NCBI Taxonomy" id="5858"/>
    <lineage>
        <taxon>Eukaryota</taxon>
        <taxon>Sar</taxon>
        <taxon>Alveolata</taxon>
        <taxon>Apicomplexa</taxon>
        <taxon>Aconoidasida</taxon>
        <taxon>Haemosporida</taxon>
        <taxon>Plasmodiidae</taxon>
        <taxon>Plasmodium</taxon>
        <taxon>Plasmodium (Plasmodium)</taxon>
    </lineage>
</organism>
<feature type="compositionally biased region" description="Polar residues" evidence="1">
    <location>
        <begin position="156"/>
        <end position="172"/>
    </location>
</feature>
<reference evidence="4" key="1">
    <citation type="submission" date="2016-05" db="EMBL/GenBank/DDBJ databases">
        <authorList>
            <person name="Naeem Raeece"/>
        </authorList>
    </citation>
    <scope>NUCLEOTIDE SEQUENCE [LARGE SCALE GENOMIC DNA]</scope>
</reference>
<feature type="region of interest" description="Disordered" evidence="1">
    <location>
        <begin position="136"/>
        <end position="251"/>
    </location>
</feature>
<evidence type="ECO:0000313" key="3">
    <source>
        <dbReference type="EMBL" id="SBS94614.1"/>
    </source>
</evidence>
<feature type="compositionally biased region" description="Polar residues" evidence="1">
    <location>
        <begin position="201"/>
        <end position="213"/>
    </location>
</feature>
<accession>A0A1A8WQP0</accession>
<name>A0A1A8WQP0_PLAMA</name>
<feature type="compositionally biased region" description="Polar residues" evidence="1">
    <location>
        <begin position="222"/>
        <end position="241"/>
    </location>
</feature>
<evidence type="ECO:0000313" key="4">
    <source>
        <dbReference type="Proteomes" id="UP000078597"/>
    </source>
</evidence>
<dbReference type="EMBL" id="FLQW01002951">
    <property type="protein sequence ID" value="SBS94614.1"/>
    <property type="molecule type" value="Genomic_DNA"/>
</dbReference>
<dbReference type="VEuPathDB" id="PlasmoDB:PmUG01_10053700"/>
<sequence length="688" mass="81154">WEGTLIYWLQNYYKNLKKYGGCPMILEKEHKDILELKYEEEDFCGRRSKDLQDIKQLKRNHLRTCDETYLKKCREYKEWINEKKIYFKKKKNLFQHCYHKNQKKKPKSTCDILDEVTFNEPPECLHSEKTCQDLSKIRDDRSQKHTKVAEKIPISSYGQNGHLTQIPTQSHHQSLDEAKSNQGGQSQDEGNPAQEGVTDPGEQSQQQSSTNSDETIKDVTGETPNGKPSPNTILSGSTDSEGQPPKSKETSVLTQISQKKEQVHSCPENTLLTVSTPLPSPDFLPSESSKILVIDSERNLRNKYVSSVLISSYALIGMLKKKKNIKRRQLKFLRILLPSLSDKKSKYLTHDHTESSLYDEEQIIKKLKIHEHVMIKNINTLKQKKDRHKTIIEVHMEVLEELRNEEWEYKKKEFLVICLEMFETEKHKSYPNLINEDLIVENTKSINDIEKKIILCNKWIREYSNISEKLKKTDWFNYLKNEWKNEKASIKNSVELKMNFSNKNQKFSFLEKEKDLWKKWISNKRIIIEQYLKQECYVGLTQEFLNVSDECVNEEIKNNISLLNTKKLHKKESYEELCNYIKKKLLAKHCILVFIMILEDCEKEDFIENEESHLNSSINEWKAEINLGRKSYVAKEIIDVNSDILEDRENAKIHAYLREKSFNKEIEDWIREEDDTLTNSINYENFVE</sequence>
<proteinExistence type="predicted"/>